<keyword evidence="3" id="KW-1185">Reference proteome</keyword>
<evidence type="ECO:0000313" key="2">
    <source>
        <dbReference type="EMBL" id="NBN64757.1"/>
    </source>
</evidence>
<gene>
    <name evidence="2" type="ORF">GWI71_13765</name>
</gene>
<dbReference type="EMBL" id="JAABLP010000003">
    <property type="protein sequence ID" value="NBN64757.1"/>
    <property type="molecule type" value="Genomic_DNA"/>
</dbReference>
<name>A0ABW9ZNY9_9HYPH</name>
<evidence type="ECO:0000313" key="3">
    <source>
        <dbReference type="Proteomes" id="UP000541347"/>
    </source>
</evidence>
<evidence type="ECO:0000256" key="1">
    <source>
        <dbReference type="SAM" id="MobiDB-lite"/>
    </source>
</evidence>
<protein>
    <submittedName>
        <fullName evidence="2">Uncharacterized protein</fullName>
    </submittedName>
</protein>
<dbReference type="RefSeq" id="WP_161676705.1">
    <property type="nucleotide sequence ID" value="NZ_JAABLP010000003.1"/>
</dbReference>
<dbReference type="Proteomes" id="UP000541347">
    <property type="component" value="Unassembled WGS sequence"/>
</dbReference>
<comment type="caution">
    <text evidence="2">The sequence shown here is derived from an EMBL/GenBank/DDBJ whole genome shotgun (WGS) entry which is preliminary data.</text>
</comment>
<proteinExistence type="predicted"/>
<reference evidence="2 3" key="1">
    <citation type="submission" date="2020-01" db="EMBL/GenBank/DDBJ databases">
        <authorList>
            <person name="Peng S.Y."/>
            <person name="Li J."/>
            <person name="Wang M."/>
            <person name="Wang L."/>
            <person name="Wang C.Q."/>
            <person name="Wang J.R."/>
        </authorList>
    </citation>
    <scope>NUCLEOTIDE SEQUENCE [LARGE SCALE GENOMIC DNA]</scope>
    <source>
        <strain evidence="2 3">XCT-34</strain>
    </source>
</reference>
<sequence length="66" mass="7432">MTPSLRARIEATIDNLVALLDEIDGDADFEPDPVEGNGDERDLDNFETFSQGADEARRRWLAEVRP</sequence>
<accession>A0ABW9ZNY9</accession>
<feature type="region of interest" description="Disordered" evidence="1">
    <location>
        <begin position="26"/>
        <end position="45"/>
    </location>
</feature>
<organism evidence="2 3">
    <name type="scientific">Pannonibacter tanglangensis</name>
    <dbReference type="NCBI Taxonomy" id="2750084"/>
    <lineage>
        <taxon>Bacteria</taxon>
        <taxon>Pseudomonadati</taxon>
        <taxon>Pseudomonadota</taxon>
        <taxon>Alphaproteobacteria</taxon>
        <taxon>Hyphomicrobiales</taxon>
        <taxon>Stappiaceae</taxon>
        <taxon>Pannonibacter</taxon>
    </lineage>
</organism>